<dbReference type="NCBIfam" id="NF002346">
    <property type="entry name" value="PRK01305.2-3"/>
    <property type="match status" value="1"/>
</dbReference>
<dbReference type="GO" id="GO:0004057">
    <property type="term" value="F:arginyl-tRNA--protein transferase activity"/>
    <property type="evidence" value="ECO:0007669"/>
    <property type="project" value="InterPro"/>
</dbReference>
<keyword evidence="8" id="KW-1185">Reference proteome</keyword>
<feature type="domain" description="N-end rule aminoacyl transferase C-terminal" evidence="6">
    <location>
        <begin position="120"/>
        <end position="242"/>
    </location>
</feature>
<comment type="subcellular location">
    <subcellularLocation>
        <location evidence="4">Cytoplasm</location>
    </subcellularLocation>
</comment>
<dbReference type="InterPro" id="IPR016181">
    <property type="entry name" value="Acyl_CoA_acyltransferase"/>
</dbReference>
<organism evidence="7 8">
    <name type="scientific">Ferruginivarius sediminum</name>
    <dbReference type="NCBI Taxonomy" id="2661937"/>
    <lineage>
        <taxon>Bacteria</taxon>
        <taxon>Pseudomonadati</taxon>
        <taxon>Pseudomonadota</taxon>
        <taxon>Alphaproteobacteria</taxon>
        <taxon>Rhodospirillales</taxon>
        <taxon>Rhodospirillaceae</taxon>
        <taxon>Ferruginivarius</taxon>
    </lineage>
</organism>
<evidence type="ECO:0000256" key="2">
    <source>
        <dbReference type="ARBA" id="ARBA00022679"/>
    </source>
</evidence>
<proteinExistence type="inferred from homology"/>
<reference evidence="7 8" key="1">
    <citation type="submission" date="2018-07" db="EMBL/GenBank/DDBJ databases">
        <title>Venubactetium sediminum gen. nov., sp. nov., isolated from a marine solar saltern.</title>
        <authorList>
            <person name="Wang S."/>
        </authorList>
    </citation>
    <scope>NUCLEOTIDE SEQUENCE [LARGE SCALE GENOMIC DNA]</scope>
    <source>
        <strain evidence="7 8">WD2A32</strain>
    </source>
</reference>
<dbReference type="NCBIfam" id="NF002342">
    <property type="entry name" value="PRK01305.1-3"/>
    <property type="match status" value="1"/>
</dbReference>
<evidence type="ECO:0000259" key="6">
    <source>
        <dbReference type="Pfam" id="PF04377"/>
    </source>
</evidence>
<keyword evidence="3 4" id="KW-0012">Acyltransferase</keyword>
<dbReference type="Proteomes" id="UP000253941">
    <property type="component" value="Unassembled WGS sequence"/>
</dbReference>
<evidence type="ECO:0000313" key="7">
    <source>
        <dbReference type="EMBL" id="RDD60644.1"/>
    </source>
</evidence>
<dbReference type="EMBL" id="QPMH01000022">
    <property type="protein sequence ID" value="RDD60644.1"/>
    <property type="molecule type" value="Genomic_DNA"/>
</dbReference>
<comment type="catalytic activity">
    <reaction evidence="4">
        <text>N-terminal L-aspartyl-[protein] + L-leucyl-tRNA(Leu) = N-terminal L-leucyl-L-aspartyl-[protein] + tRNA(Leu) + H(+)</text>
        <dbReference type="Rhea" id="RHEA:50420"/>
        <dbReference type="Rhea" id="RHEA-COMP:9613"/>
        <dbReference type="Rhea" id="RHEA-COMP:9622"/>
        <dbReference type="Rhea" id="RHEA-COMP:12669"/>
        <dbReference type="Rhea" id="RHEA-COMP:12674"/>
        <dbReference type="ChEBI" id="CHEBI:15378"/>
        <dbReference type="ChEBI" id="CHEBI:64720"/>
        <dbReference type="ChEBI" id="CHEBI:78442"/>
        <dbReference type="ChEBI" id="CHEBI:78494"/>
        <dbReference type="ChEBI" id="CHEBI:133042"/>
        <dbReference type="EC" id="2.3.2.29"/>
    </reaction>
</comment>
<comment type="similarity">
    <text evidence="4">Belongs to the R-transferase family. Bpt subfamily.</text>
</comment>
<comment type="function">
    <text evidence="4">Functions in the N-end rule pathway of protein degradation where it conjugates Leu from its aminoacyl-tRNA to the N-termini of proteins containing an N-terminal aspartate or glutamate.</text>
</comment>
<dbReference type="InterPro" id="IPR030700">
    <property type="entry name" value="N-end_Aminoacyl_Trfase"/>
</dbReference>
<dbReference type="RefSeq" id="WP_114583421.1">
    <property type="nucleotide sequence ID" value="NZ_QPMH01000022.1"/>
</dbReference>
<dbReference type="InterPro" id="IPR017138">
    <property type="entry name" value="Asp_Glu_LeuTrfase"/>
</dbReference>
<evidence type="ECO:0000256" key="1">
    <source>
        <dbReference type="ARBA" id="ARBA00022490"/>
    </source>
</evidence>
<dbReference type="AlphaFoldDB" id="A0A369T860"/>
<evidence type="ECO:0000256" key="3">
    <source>
        <dbReference type="ARBA" id="ARBA00023315"/>
    </source>
</evidence>
<evidence type="ECO:0000313" key="8">
    <source>
        <dbReference type="Proteomes" id="UP000253941"/>
    </source>
</evidence>
<dbReference type="PANTHER" id="PTHR21367">
    <property type="entry name" value="ARGININE-TRNA-PROTEIN TRANSFERASE 1"/>
    <property type="match status" value="1"/>
</dbReference>
<evidence type="ECO:0000256" key="4">
    <source>
        <dbReference type="HAMAP-Rule" id="MF_00689"/>
    </source>
</evidence>
<dbReference type="Pfam" id="PF04376">
    <property type="entry name" value="ATE_N"/>
    <property type="match status" value="1"/>
</dbReference>
<dbReference type="InterPro" id="IPR007472">
    <property type="entry name" value="N-end_Aminoacyl_Trfase_C"/>
</dbReference>
<comment type="catalytic activity">
    <reaction evidence="4">
        <text>N-terminal L-glutamyl-[protein] + L-leucyl-tRNA(Leu) = N-terminal L-leucyl-L-glutamyl-[protein] + tRNA(Leu) + H(+)</text>
        <dbReference type="Rhea" id="RHEA:50412"/>
        <dbReference type="Rhea" id="RHEA-COMP:9613"/>
        <dbReference type="Rhea" id="RHEA-COMP:9622"/>
        <dbReference type="Rhea" id="RHEA-COMP:12664"/>
        <dbReference type="Rhea" id="RHEA-COMP:12668"/>
        <dbReference type="ChEBI" id="CHEBI:15378"/>
        <dbReference type="ChEBI" id="CHEBI:64721"/>
        <dbReference type="ChEBI" id="CHEBI:78442"/>
        <dbReference type="ChEBI" id="CHEBI:78494"/>
        <dbReference type="ChEBI" id="CHEBI:133041"/>
        <dbReference type="EC" id="2.3.2.29"/>
    </reaction>
</comment>
<name>A0A369T860_9PROT</name>
<dbReference type="EC" id="2.3.2.29" evidence="4"/>
<evidence type="ECO:0000259" key="5">
    <source>
        <dbReference type="Pfam" id="PF04376"/>
    </source>
</evidence>
<keyword evidence="1 4" id="KW-0963">Cytoplasm</keyword>
<dbReference type="InterPro" id="IPR007471">
    <property type="entry name" value="N-end_Aminoacyl_Trfase_N"/>
</dbReference>
<feature type="domain" description="N-end aminoacyl transferase N-terminal" evidence="5">
    <location>
        <begin position="31"/>
        <end position="100"/>
    </location>
</feature>
<dbReference type="GO" id="GO:0071596">
    <property type="term" value="P:ubiquitin-dependent protein catabolic process via the N-end rule pathway"/>
    <property type="evidence" value="ECO:0007669"/>
    <property type="project" value="InterPro"/>
</dbReference>
<dbReference type="PIRSF" id="PIRSF037208">
    <property type="entry name" value="ATE_pro_prd"/>
    <property type="match status" value="1"/>
</dbReference>
<dbReference type="NCBIfam" id="NF002343">
    <property type="entry name" value="PRK01305.1-4"/>
    <property type="match status" value="1"/>
</dbReference>
<dbReference type="SUPFAM" id="SSF55729">
    <property type="entry name" value="Acyl-CoA N-acyltransferases (Nat)"/>
    <property type="match status" value="1"/>
</dbReference>
<dbReference type="Pfam" id="PF04377">
    <property type="entry name" value="ATE_C"/>
    <property type="match status" value="1"/>
</dbReference>
<dbReference type="HAMAP" id="MF_00689">
    <property type="entry name" value="Bpt"/>
    <property type="match status" value="1"/>
</dbReference>
<accession>A0A369T860</accession>
<protein>
    <recommendedName>
        <fullName evidence="4">Aspartate/glutamate leucyltransferase</fullName>
        <ecNumber evidence="4">2.3.2.29</ecNumber>
    </recommendedName>
</protein>
<dbReference type="GO" id="GO:0005737">
    <property type="term" value="C:cytoplasm"/>
    <property type="evidence" value="ECO:0007669"/>
    <property type="project" value="UniProtKB-SubCell"/>
</dbReference>
<sequence>MNEPGAQINLRALARSKDRPPQNFFVLREMACPYLSGMRERKVVTELAGGNAAASYGDLSRGGFRRSHLFAYRPACRGCDACVPVRVAAREYAPGKSLRRTVRRNADLSIQVRPAAATYEQYRLFTRYLNNRHPGGEMARMSFIDYRPMVEETAVETRIAEFRDAAGTLQAACLFDLLDDGTSAVYSFFEPDQPERGLGTYVVHWLIQATARWGGDYVYLGYWIEKSRTMAYKTRYKPLESLTSAGWRRVCD</sequence>
<gene>
    <name evidence="4" type="primary">bpt</name>
    <name evidence="7" type="ORF">DRB17_16980</name>
</gene>
<comment type="caution">
    <text evidence="7">The sequence shown here is derived from an EMBL/GenBank/DDBJ whole genome shotgun (WGS) entry which is preliminary data.</text>
</comment>
<dbReference type="GO" id="GO:0008914">
    <property type="term" value="F:leucyl-tRNA--protein transferase activity"/>
    <property type="evidence" value="ECO:0007669"/>
    <property type="project" value="UniProtKB-UniRule"/>
</dbReference>
<dbReference type="PANTHER" id="PTHR21367:SF1">
    <property type="entry name" value="ARGINYL-TRNA--PROTEIN TRANSFERASE 1"/>
    <property type="match status" value="1"/>
</dbReference>
<keyword evidence="2 4" id="KW-0808">Transferase</keyword>